<name>A0A3E4L0K8_9BACE</name>
<feature type="domain" description="O-antigen ligase-related" evidence="6">
    <location>
        <begin position="264"/>
        <end position="405"/>
    </location>
</feature>
<feature type="transmembrane region" description="Helical" evidence="5">
    <location>
        <begin position="259"/>
        <end position="292"/>
    </location>
</feature>
<dbReference type="GO" id="GO:0016874">
    <property type="term" value="F:ligase activity"/>
    <property type="evidence" value="ECO:0007669"/>
    <property type="project" value="UniProtKB-KW"/>
</dbReference>
<evidence type="ECO:0000256" key="2">
    <source>
        <dbReference type="ARBA" id="ARBA00022692"/>
    </source>
</evidence>
<reference evidence="10 11" key="1">
    <citation type="submission" date="2018-08" db="EMBL/GenBank/DDBJ databases">
        <title>A genome reference for cultivated species of the human gut microbiota.</title>
        <authorList>
            <person name="Zou Y."/>
            <person name="Xue W."/>
            <person name="Luo G."/>
        </authorList>
    </citation>
    <scope>NUCLEOTIDE SEQUENCE [LARGE SCALE GENOMIC DNA]</scope>
    <source>
        <strain evidence="7 10">AF19-10AC</strain>
        <strain evidence="8 11">AF31-23</strain>
    </source>
</reference>
<proteinExistence type="predicted"/>
<evidence type="ECO:0000256" key="4">
    <source>
        <dbReference type="ARBA" id="ARBA00023136"/>
    </source>
</evidence>
<feature type="transmembrane region" description="Helical" evidence="5">
    <location>
        <begin position="87"/>
        <end position="105"/>
    </location>
</feature>
<dbReference type="OrthoDB" id="783093at2"/>
<dbReference type="EMBL" id="QRWT01000003">
    <property type="protein sequence ID" value="RGT55863.1"/>
    <property type="molecule type" value="Genomic_DNA"/>
</dbReference>
<gene>
    <name evidence="7" type="ORF">DWX27_05980</name>
    <name evidence="8" type="ORF">DWZ32_01275</name>
    <name evidence="9" type="ORF">EAJ06_11890</name>
</gene>
<organism evidence="9 12">
    <name type="scientific">Bacteroides intestinalis</name>
    <dbReference type="NCBI Taxonomy" id="329854"/>
    <lineage>
        <taxon>Bacteria</taxon>
        <taxon>Pseudomonadati</taxon>
        <taxon>Bacteroidota</taxon>
        <taxon>Bacteroidia</taxon>
        <taxon>Bacteroidales</taxon>
        <taxon>Bacteroidaceae</taxon>
        <taxon>Bacteroides</taxon>
    </lineage>
</organism>
<sequence length="487" mass="54823">MAYSPQQQELPPKAIIYIFFALGLAALAYAIILQKLIIAAIIIALPFAAIIFVYGIQSPRLIFLLYAIVDYYLTAIMRYSDKEGLSVILDILLVSLFLAILLYAAKKNTSIYFPNAINTLTISYIVWILFVFIQFLNPRNNNPDIIMVLRGWVLSMPMVYIAASLLLDKPKILKNALIVLGIFTITAFVKLLLQKYWRFDAAEIEWLRTEAWQTHLLKSGIRYFSIFSDAGNFGSHMGMIAIVYSIVSCNTSQKILRFFYISIAIMGISGLFMSGTRGAIVVPMSGLALYCLISKNFKLMSISACIGISLFAFFAFTNIGDNNALIRRMRSAFKPTEDASFNVRIENQKKIAHFLESYPLGAGIGGRIMREVKEKGQIVEKATPPDSFYVDIWMQTGFWGLSLYIAINVIILLRCCYIIMFCIRNEKLKNILAALLCGVFGMWLNGYVGRGMTMHPSGFVIICFIAFILNGVYIDKQINNVSLVNNK</sequence>
<evidence type="ECO:0000313" key="9">
    <source>
        <dbReference type="EMBL" id="RYT79906.1"/>
    </source>
</evidence>
<evidence type="ECO:0000313" key="10">
    <source>
        <dbReference type="Proteomes" id="UP000284772"/>
    </source>
</evidence>
<feature type="transmembrane region" description="Helical" evidence="5">
    <location>
        <begin position="172"/>
        <end position="193"/>
    </location>
</feature>
<dbReference type="PANTHER" id="PTHR37422">
    <property type="entry name" value="TEICHURONIC ACID BIOSYNTHESIS PROTEIN TUAE"/>
    <property type="match status" value="1"/>
</dbReference>
<evidence type="ECO:0000313" key="11">
    <source>
        <dbReference type="Proteomes" id="UP000286003"/>
    </source>
</evidence>
<keyword evidence="12" id="KW-1185">Reference proteome</keyword>
<keyword evidence="4 5" id="KW-0472">Membrane</keyword>
<feature type="transmembrane region" description="Helical" evidence="5">
    <location>
        <begin position="14"/>
        <end position="32"/>
    </location>
</feature>
<dbReference type="EMBL" id="QRQM01000001">
    <property type="protein sequence ID" value="RHN10675.1"/>
    <property type="molecule type" value="Genomic_DNA"/>
</dbReference>
<evidence type="ECO:0000256" key="3">
    <source>
        <dbReference type="ARBA" id="ARBA00022989"/>
    </source>
</evidence>
<accession>A0A3E4L0K8</accession>
<evidence type="ECO:0000313" key="8">
    <source>
        <dbReference type="EMBL" id="RHN10675.1"/>
    </source>
</evidence>
<evidence type="ECO:0000259" key="6">
    <source>
        <dbReference type="Pfam" id="PF04932"/>
    </source>
</evidence>
<dbReference type="Proteomes" id="UP000291191">
    <property type="component" value="Unassembled WGS sequence"/>
</dbReference>
<dbReference type="InterPro" id="IPR051533">
    <property type="entry name" value="WaaL-like"/>
</dbReference>
<dbReference type="EMBL" id="RCXO01000014">
    <property type="protein sequence ID" value="RYT79906.1"/>
    <property type="molecule type" value="Genomic_DNA"/>
</dbReference>
<feature type="transmembrane region" description="Helical" evidence="5">
    <location>
        <begin position="37"/>
        <end position="56"/>
    </location>
</feature>
<feature type="transmembrane region" description="Helical" evidence="5">
    <location>
        <begin position="430"/>
        <end position="448"/>
    </location>
</feature>
<dbReference type="Proteomes" id="UP000284772">
    <property type="component" value="Unassembled WGS sequence"/>
</dbReference>
<dbReference type="Proteomes" id="UP000286003">
    <property type="component" value="Unassembled WGS sequence"/>
</dbReference>
<feature type="transmembrane region" description="Helical" evidence="5">
    <location>
        <begin position="299"/>
        <end position="319"/>
    </location>
</feature>
<reference evidence="9 12" key="2">
    <citation type="journal article" date="2019" name="Science, e1252229">
        <title>Invertible promoters mediate bacterial phase variation, antibiotic resistance, and host adaptation in the gut.</title>
        <authorList>
            <person name="Jiang X."/>
            <person name="Hall A.B."/>
            <person name="Arthur T.D."/>
            <person name="Plichta D.R."/>
            <person name="Covington C.T."/>
            <person name="Poyet M."/>
            <person name="Crothers J."/>
            <person name="Moses P.L."/>
            <person name="Tolonen A.C."/>
            <person name="Vlamakis H."/>
            <person name="Alm E.J."/>
            <person name="Xavier R.J."/>
        </authorList>
    </citation>
    <scope>NUCLEOTIDE SEQUENCE [LARGE SCALE GENOMIC DNA]</scope>
    <source>
        <strain evidence="12">bf_0095</strain>
        <strain evidence="9">Bf_0095</strain>
    </source>
</reference>
<dbReference type="PANTHER" id="PTHR37422:SF17">
    <property type="entry name" value="O-ANTIGEN LIGASE"/>
    <property type="match status" value="1"/>
</dbReference>
<evidence type="ECO:0000313" key="7">
    <source>
        <dbReference type="EMBL" id="RGT55863.1"/>
    </source>
</evidence>
<dbReference type="Pfam" id="PF04932">
    <property type="entry name" value="Wzy_C"/>
    <property type="match status" value="1"/>
</dbReference>
<keyword evidence="3 5" id="KW-1133">Transmembrane helix</keyword>
<dbReference type="InterPro" id="IPR007016">
    <property type="entry name" value="O-antigen_ligase-rel_domated"/>
</dbReference>
<evidence type="ECO:0000256" key="1">
    <source>
        <dbReference type="ARBA" id="ARBA00004141"/>
    </source>
</evidence>
<feature type="transmembrane region" description="Helical" evidence="5">
    <location>
        <begin position="223"/>
        <end position="247"/>
    </location>
</feature>
<keyword evidence="9" id="KW-0436">Ligase</keyword>
<feature type="transmembrane region" description="Helical" evidence="5">
    <location>
        <begin position="398"/>
        <end position="423"/>
    </location>
</feature>
<feature type="transmembrane region" description="Helical" evidence="5">
    <location>
        <begin position="62"/>
        <end position="80"/>
    </location>
</feature>
<feature type="transmembrane region" description="Helical" evidence="5">
    <location>
        <begin position="454"/>
        <end position="473"/>
    </location>
</feature>
<evidence type="ECO:0000313" key="12">
    <source>
        <dbReference type="Proteomes" id="UP000291191"/>
    </source>
</evidence>
<protein>
    <submittedName>
        <fullName evidence="9">O-antigen ligase domain-containing protein</fullName>
    </submittedName>
</protein>
<dbReference type="RefSeq" id="WP_115503429.1">
    <property type="nucleotide sequence ID" value="NZ_BAABZC010000002.1"/>
</dbReference>
<comment type="subcellular location">
    <subcellularLocation>
        <location evidence="1">Membrane</location>
        <topology evidence="1">Multi-pass membrane protein</topology>
    </subcellularLocation>
</comment>
<feature type="transmembrane region" description="Helical" evidence="5">
    <location>
        <begin position="111"/>
        <end position="133"/>
    </location>
</feature>
<evidence type="ECO:0000256" key="5">
    <source>
        <dbReference type="SAM" id="Phobius"/>
    </source>
</evidence>
<comment type="caution">
    <text evidence="9">The sequence shown here is derived from an EMBL/GenBank/DDBJ whole genome shotgun (WGS) entry which is preliminary data.</text>
</comment>
<dbReference type="GO" id="GO:0016020">
    <property type="term" value="C:membrane"/>
    <property type="evidence" value="ECO:0007669"/>
    <property type="project" value="UniProtKB-SubCell"/>
</dbReference>
<feature type="transmembrane region" description="Helical" evidence="5">
    <location>
        <begin position="145"/>
        <end position="166"/>
    </location>
</feature>
<keyword evidence="2 5" id="KW-0812">Transmembrane</keyword>
<dbReference type="AlphaFoldDB" id="A0A3E4L0K8"/>